<organism evidence="1 2">
    <name type="scientific">Sphingomonas populi</name>
    <dbReference type="NCBI Taxonomy" id="2484750"/>
    <lineage>
        <taxon>Bacteria</taxon>
        <taxon>Pseudomonadati</taxon>
        <taxon>Pseudomonadota</taxon>
        <taxon>Alphaproteobacteria</taxon>
        <taxon>Sphingomonadales</taxon>
        <taxon>Sphingomonadaceae</taxon>
        <taxon>Sphingomonas</taxon>
    </lineage>
</organism>
<comment type="caution">
    <text evidence="1">The sequence shown here is derived from an EMBL/GenBank/DDBJ whole genome shotgun (WGS) entry which is preliminary data.</text>
</comment>
<evidence type="ECO:0000313" key="2">
    <source>
        <dbReference type="Proteomes" id="UP000292085"/>
    </source>
</evidence>
<protein>
    <recommendedName>
        <fullName evidence="3">DUF1444 family protein</fullName>
    </recommendedName>
</protein>
<dbReference type="Proteomes" id="UP000292085">
    <property type="component" value="Unassembled WGS sequence"/>
</dbReference>
<dbReference type="RefSeq" id="WP_130156786.1">
    <property type="nucleotide sequence ID" value="NZ_SGIS01000012.1"/>
</dbReference>
<reference evidence="1 2" key="1">
    <citation type="submission" date="2019-02" db="EMBL/GenBank/DDBJ databases">
        <authorList>
            <person name="Li Y."/>
        </authorList>
    </citation>
    <scope>NUCLEOTIDE SEQUENCE [LARGE SCALE GENOMIC DNA]</scope>
    <source>
        <strain evidence="1 2">3-7</strain>
    </source>
</reference>
<dbReference type="OrthoDB" id="8631375at2"/>
<evidence type="ECO:0000313" key="1">
    <source>
        <dbReference type="EMBL" id="RZF64621.1"/>
    </source>
</evidence>
<proteinExistence type="predicted"/>
<keyword evidence="2" id="KW-1185">Reference proteome</keyword>
<dbReference type="AlphaFoldDB" id="A0A4Q6XXC7"/>
<dbReference type="EMBL" id="SGIS01000012">
    <property type="protein sequence ID" value="RZF64621.1"/>
    <property type="molecule type" value="Genomic_DNA"/>
</dbReference>
<evidence type="ECO:0008006" key="3">
    <source>
        <dbReference type="Google" id="ProtNLM"/>
    </source>
</evidence>
<name>A0A4Q6XXC7_9SPHN</name>
<sequence>MALFSKLFGRSDDASSQPVVMSRRQFADHYIAMLAANAPDLTAERVDEDVRLSWPDGGSMRQFLGNAYAQYLSDPDAIDSVLEAQLASARATAGVQAGVDLDLVMPLIKSRAWLTTATAQAGGKVEFVIKPLVAHLIIVFAQDLPDTIAYVKTSDLDDDCDEDRLAARAIANLTARSSALGAVGGDGRYRIELDGFFDASLILIAAQWVERLGLGGDPVFAIPSRDQLLVCGSANAPAVAELADIAAQIVASDAYDISAQLLTLRHDQLQPL</sequence>
<accession>A0A4Q6XXC7</accession>
<gene>
    <name evidence="1" type="ORF">EWE75_09480</name>
</gene>